<dbReference type="AlphaFoldDB" id="A0AAN8C7J4"/>
<evidence type="ECO:0000313" key="8">
    <source>
        <dbReference type="Proteomes" id="UP001331515"/>
    </source>
</evidence>
<dbReference type="EMBL" id="JAURVH010001533">
    <property type="protein sequence ID" value="KAK5898392.1"/>
    <property type="molecule type" value="Genomic_DNA"/>
</dbReference>
<protein>
    <recommendedName>
        <fullName evidence="6">C1q domain-containing protein</fullName>
    </recommendedName>
</protein>
<dbReference type="InterPro" id="IPR001073">
    <property type="entry name" value="C1q_dom"/>
</dbReference>
<evidence type="ECO:0000256" key="1">
    <source>
        <dbReference type="ARBA" id="ARBA00004613"/>
    </source>
</evidence>
<proteinExistence type="predicted"/>
<dbReference type="Proteomes" id="UP001331515">
    <property type="component" value="Unassembled WGS sequence"/>
</dbReference>
<dbReference type="InterPro" id="IPR008983">
    <property type="entry name" value="Tumour_necrosis_fac-like_dom"/>
</dbReference>
<evidence type="ECO:0000256" key="2">
    <source>
        <dbReference type="ARBA" id="ARBA00022525"/>
    </source>
</evidence>
<keyword evidence="3" id="KW-0732">Signal</keyword>
<organism evidence="7 8">
    <name type="scientific">Champsocephalus gunnari</name>
    <name type="common">Mackerel icefish</name>
    <dbReference type="NCBI Taxonomy" id="52237"/>
    <lineage>
        <taxon>Eukaryota</taxon>
        <taxon>Metazoa</taxon>
        <taxon>Chordata</taxon>
        <taxon>Craniata</taxon>
        <taxon>Vertebrata</taxon>
        <taxon>Euteleostomi</taxon>
        <taxon>Actinopterygii</taxon>
        <taxon>Neopterygii</taxon>
        <taxon>Teleostei</taxon>
        <taxon>Neoteleostei</taxon>
        <taxon>Acanthomorphata</taxon>
        <taxon>Eupercaria</taxon>
        <taxon>Perciformes</taxon>
        <taxon>Notothenioidei</taxon>
        <taxon>Channichthyidae</taxon>
        <taxon>Champsocephalus</taxon>
    </lineage>
</organism>
<reference evidence="7 8" key="1">
    <citation type="journal article" date="2023" name="Mol. Biol. Evol.">
        <title>Genomics of Secondarily Temperate Adaptation in the Only Non-Antarctic Icefish.</title>
        <authorList>
            <person name="Rivera-Colon A.G."/>
            <person name="Rayamajhi N."/>
            <person name="Minhas B.F."/>
            <person name="Madrigal G."/>
            <person name="Bilyk K.T."/>
            <person name="Yoon V."/>
            <person name="Hune M."/>
            <person name="Gregory S."/>
            <person name="Cheng C.H.C."/>
            <person name="Catchen J.M."/>
        </authorList>
    </citation>
    <scope>NUCLEOTIDE SEQUENCE [LARGE SCALE GENOMIC DNA]</scope>
    <source>
        <tissue evidence="7">White muscle</tissue>
    </source>
</reference>
<dbReference type="PANTHER" id="PTHR22923:SF102">
    <property type="entry name" value="CEREBELLIN 13-RELATED"/>
    <property type="match status" value="1"/>
</dbReference>
<gene>
    <name evidence="7" type="ORF">CgunFtcFv8_015813</name>
</gene>
<evidence type="ECO:0000256" key="5">
    <source>
        <dbReference type="SAM" id="MobiDB-lite"/>
    </source>
</evidence>
<dbReference type="PANTHER" id="PTHR22923">
    <property type="entry name" value="CEREBELLIN-RELATED"/>
    <property type="match status" value="1"/>
</dbReference>
<keyword evidence="8" id="KW-1185">Reference proteome</keyword>
<dbReference type="InterPro" id="IPR050822">
    <property type="entry name" value="Cerebellin_Synaptic_Org"/>
</dbReference>
<dbReference type="Pfam" id="PF00386">
    <property type="entry name" value="C1q"/>
    <property type="match status" value="1"/>
</dbReference>
<comment type="subcellular location">
    <subcellularLocation>
        <location evidence="1">Secreted</location>
    </subcellularLocation>
</comment>
<keyword evidence="4" id="KW-0175">Coiled coil</keyword>
<dbReference type="PROSITE" id="PS50871">
    <property type="entry name" value="C1Q"/>
    <property type="match status" value="1"/>
</dbReference>
<dbReference type="SMART" id="SM00110">
    <property type="entry name" value="C1Q"/>
    <property type="match status" value="1"/>
</dbReference>
<dbReference type="GO" id="GO:0005576">
    <property type="term" value="C:extracellular region"/>
    <property type="evidence" value="ECO:0007669"/>
    <property type="project" value="UniProtKB-SubCell"/>
</dbReference>
<name>A0AAN8C7J4_CHAGU</name>
<dbReference type="SUPFAM" id="SSF49842">
    <property type="entry name" value="TNF-like"/>
    <property type="match status" value="1"/>
</dbReference>
<evidence type="ECO:0000313" key="7">
    <source>
        <dbReference type="EMBL" id="KAK5898392.1"/>
    </source>
</evidence>
<evidence type="ECO:0000259" key="6">
    <source>
        <dbReference type="PROSITE" id="PS50871"/>
    </source>
</evidence>
<feature type="coiled-coil region" evidence="4">
    <location>
        <begin position="60"/>
        <end position="101"/>
    </location>
</feature>
<evidence type="ECO:0000256" key="4">
    <source>
        <dbReference type="SAM" id="Coils"/>
    </source>
</evidence>
<dbReference type="Gene3D" id="2.60.120.40">
    <property type="match status" value="1"/>
</dbReference>
<accession>A0AAN8C7J4</accession>
<sequence length="238" mass="26264">MKVTTGLKSQGGRLLREGGGVDRGSQNSVLAESEIWSELRAIQDRVGEQEVELQTHRDSVASLEIENRALVSRVSASEEQLAALRAELEVSKNELQLDETAMRSSGTKVAFSAALSSGKFGPHNTETPLVYRRSITNLGGAYSSNTGVFTAPVEGAYYFRFTAMNNKHGENMAVNLYRNSQRIIHNSKQNDGNTFLSNAAVLHLNQGDEVYMRLHVNCGLFENDDTYNTFSGFLLYSM</sequence>
<feature type="domain" description="C1q" evidence="6">
    <location>
        <begin position="104"/>
        <end position="238"/>
    </location>
</feature>
<dbReference type="PRINTS" id="PR00007">
    <property type="entry name" value="COMPLEMNTC1Q"/>
</dbReference>
<comment type="caution">
    <text evidence="7">The sequence shown here is derived from an EMBL/GenBank/DDBJ whole genome shotgun (WGS) entry which is preliminary data.</text>
</comment>
<evidence type="ECO:0000256" key="3">
    <source>
        <dbReference type="ARBA" id="ARBA00022729"/>
    </source>
</evidence>
<keyword evidence="2" id="KW-0964">Secreted</keyword>
<feature type="region of interest" description="Disordered" evidence="5">
    <location>
        <begin position="1"/>
        <end position="26"/>
    </location>
</feature>